<dbReference type="eggNOG" id="COG2114">
    <property type="taxonomic scope" value="Bacteria"/>
</dbReference>
<dbReference type="RefSeq" id="WP_003089589.1">
    <property type="nucleotide sequence ID" value="NZ_AOUO01000286.1"/>
</dbReference>
<dbReference type="InterPro" id="IPR029787">
    <property type="entry name" value="Nucleotide_cyclase"/>
</dbReference>
<proteinExistence type="predicted"/>
<comment type="caution">
    <text evidence="1">The sequence shown here is derived from an EMBL/GenBank/DDBJ whole genome shotgun (WGS) entry which is preliminary data.</text>
</comment>
<dbReference type="SUPFAM" id="SSF55073">
    <property type="entry name" value="Nucleotide cyclase"/>
    <property type="match status" value="1"/>
</dbReference>
<reference evidence="1 2" key="1">
    <citation type="submission" date="2013-02" db="EMBL/GenBank/DDBJ databases">
        <title>Draft genome sequence of Amycolatopsis vancoresmycina strain DSM 44592T.</title>
        <authorList>
            <person name="Kumar S."/>
            <person name="Kaur N."/>
            <person name="Kaur C."/>
            <person name="Raghava G.P.S."/>
            <person name="Mayilraj S."/>
        </authorList>
    </citation>
    <scope>NUCLEOTIDE SEQUENCE [LARGE SCALE GENOMIC DNA]</scope>
    <source>
        <strain evidence="1 2">DSM 44592</strain>
    </source>
</reference>
<evidence type="ECO:0008006" key="3">
    <source>
        <dbReference type="Google" id="ProtNLM"/>
    </source>
</evidence>
<gene>
    <name evidence="1" type="ORF">H480_20339</name>
</gene>
<evidence type="ECO:0000313" key="1">
    <source>
        <dbReference type="EMBL" id="EOD66686.1"/>
    </source>
</evidence>
<evidence type="ECO:0000313" key="2">
    <source>
        <dbReference type="Proteomes" id="UP000014139"/>
    </source>
</evidence>
<accession>R1I2C0</accession>
<keyword evidence="2" id="KW-1185">Reference proteome</keyword>
<dbReference type="PATRIC" id="fig|1292037.4.peg.3861"/>
<protein>
    <recommendedName>
        <fullName evidence="3">Guanylate cyclase domain-containing protein</fullName>
    </recommendedName>
</protein>
<dbReference type="EMBL" id="AOUO01000286">
    <property type="protein sequence ID" value="EOD66686.1"/>
    <property type="molecule type" value="Genomic_DNA"/>
</dbReference>
<dbReference type="Proteomes" id="UP000014139">
    <property type="component" value="Unassembled WGS sequence"/>
</dbReference>
<dbReference type="AlphaFoldDB" id="R1I2C0"/>
<name>R1I2C0_9PSEU</name>
<organism evidence="1 2">
    <name type="scientific">Amycolatopsis vancoresmycina DSM 44592</name>
    <dbReference type="NCBI Taxonomy" id="1292037"/>
    <lineage>
        <taxon>Bacteria</taxon>
        <taxon>Bacillati</taxon>
        <taxon>Actinomycetota</taxon>
        <taxon>Actinomycetes</taxon>
        <taxon>Pseudonocardiales</taxon>
        <taxon>Pseudonocardiaceae</taxon>
        <taxon>Amycolatopsis</taxon>
    </lineage>
</organism>
<sequence length="370" mass="39533">MIADGKPDEWPLGPAERVELVSADPALRGPGEDRAVLSAITFYEPRAQAAGGHGATAAPPGKRLIELHYGVGLDVLPAGTAYRSAEVSVNFSDDCWVVAAPDVPEAEHDIGGRRFRHFLGEPAGGRTVRTRLIVEIPAGRTGLTASMTCAVNLKRSVGARWHRVPAVAAKETSYTIDVSGHHNGSAVRLFLAADLVGFGQRDPQGSGRVQRSLADVLDRATKATGIAPDDRQEQGDGLQLAFPPAIDERAVLRAFHLELVAALREHNRDRKPGGALRLRVGIDRGLSDRNSMGWDRAAPTAAARLRDCAQARAAIATTGAPLVLVVSDPLYRDIFRDPDHEPPGHAFTGIAVDDPRTGFSAKAWLHVDRG</sequence>